<name>A0A6J7ETT3_9ZZZZ</name>
<dbReference type="GO" id="GO:0003856">
    <property type="term" value="F:3-dehydroquinate synthase activity"/>
    <property type="evidence" value="ECO:0007669"/>
    <property type="project" value="UniProtKB-EC"/>
</dbReference>
<comment type="cofactor">
    <cofactor evidence="4">
        <name>Zn(2+)</name>
        <dbReference type="ChEBI" id="CHEBI:29105"/>
    </cofactor>
</comment>
<evidence type="ECO:0000256" key="11">
    <source>
        <dbReference type="ARBA" id="ARBA00022605"/>
    </source>
</evidence>
<keyword evidence="17" id="KW-0456">Lyase</keyword>
<evidence type="ECO:0000256" key="8">
    <source>
        <dbReference type="ARBA" id="ARBA00013031"/>
    </source>
</evidence>
<evidence type="ECO:0000313" key="21">
    <source>
        <dbReference type="EMBL" id="CAB4884714.1"/>
    </source>
</evidence>
<gene>
    <name evidence="21" type="ORF">UFOPK3482_00507</name>
</gene>
<dbReference type="InterPro" id="IPR030963">
    <property type="entry name" value="DHQ_synth_fam"/>
</dbReference>
<comment type="subcellular location">
    <subcellularLocation>
        <location evidence="5">Cytoplasm</location>
    </subcellularLocation>
</comment>
<evidence type="ECO:0000256" key="14">
    <source>
        <dbReference type="ARBA" id="ARBA00022833"/>
    </source>
</evidence>
<evidence type="ECO:0000256" key="1">
    <source>
        <dbReference type="ARBA" id="ARBA00001393"/>
    </source>
</evidence>
<keyword evidence="15" id="KW-0520">NAD</keyword>
<evidence type="ECO:0000256" key="18">
    <source>
        <dbReference type="ARBA" id="ARBA00023285"/>
    </source>
</evidence>
<dbReference type="GO" id="GO:0008652">
    <property type="term" value="P:amino acid biosynthetic process"/>
    <property type="evidence" value="ECO:0007669"/>
    <property type="project" value="UniProtKB-KW"/>
</dbReference>
<dbReference type="Pfam" id="PF01761">
    <property type="entry name" value="DHQ_synthase"/>
    <property type="match status" value="1"/>
</dbReference>
<proteinExistence type="inferred from homology"/>
<comment type="cofactor">
    <cofactor evidence="2">
        <name>NAD(+)</name>
        <dbReference type="ChEBI" id="CHEBI:57540"/>
    </cofactor>
</comment>
<keyword evidence="11" id="KW-0028">Amino-acid biosynthesis</keyword>
<evidence type="ECO:0000256" key="10">
    <source>
        <dbReference type="ARBA" id="ARBA00022490"/>
    </source>
</evidence>
<sequence length="355" mass="38131">MAEITVTAEREYKVRITGDWRGDLSPFATKRSRVAVIYSATMASSMPNFSFGSAEVVTLEVPDGEAGKSSTVINYLWNKLGEKGFTRSDLIVAIGGGTVTDLAGFAAASWLRGIDWVAIPTTLAGMVDASVGGKTGINSPYGKNLIGAFHSPISVIIDPSWLSTLSDRDFTAGLAEVIKCGFIDDAQILEIIEGKDVAAIRSNGALVVNLIERSVATKAKVVSADFKESELREILNYGHTFGHAIERVSDYSIRHGEAVSIGMVFVAELAASRGLITEQVLRSHREILKAVGLPTSLANIAGSTNWDALYSAIALDKKSRGNSIRFVVLNDIGVCDRIEGVTEEELKATYERVLQ</sequence>
<dbReference type="Gene3D" id="3.40.50.1970">
    <property type="match status" value="1"/>
</dbReference>
<dbReference type="PIRSF" id="PIRSF001455">
    <property type="entry name" value="DHQ_synth"/>
    <property type="match status" value="1"/>
</dbReference>
<dbReference type="GO" id="GO:0005737">
    <property type="term" value="C:cytoplasm"/>
    <property type="evidence" value="ECO:0007669"/>
    <property type="project" value="UniProtKB-SubCell"/>
</dbReference>
<evidence type="ECO:0000256" key="16">
    <source>
        <dbReference type="ARBA" id="ARBA00023141"/>
    </source>
</evidence>
<dbReference type="AlphaFoldDB" id="A0A6J7ETT3"/>
<dbReference type="GO" id="GO:0009073">
    <property type="term" value="P:aromatic amino acid family biosynthetic process"/>
    <property type="evidence" value="ECO:0007669"/>
    <property type="project" value="UniProtKB-KW"/>
</dbReference>
<comment type="pathway">
    <text evidence="6">Metabolic intermediate biosynthesis; chorismate biosynthesis; chorismate from D-erythrose 4-phosphate and phosphoenolpyruvate: step 2/7.</text>
</comment>
<evidence type="ECO:0000256" key="3">
    <source>
        <dbReference type="ARBA" id="ARBA00001941"/>
    </source>
</evidence>
<evidence type="ECO:0000256" key="15">
    <source>
        <dbReference type="ARBA" id="ARBA00023027"/>
    </source>
</evidence>
<dbReference type="EC" id="4.2.3.4" evidence="8"/>
<organism evidence="21">
    <name type="scientific">freshwater metagenome</name>
    <dbReference type="NCBI Taxonomy" id="449393"/>
    <lineage>
        <taxon>unclassified sequences</taxon>
        <taxon>metagenomes</taxon>
        <taxon>ecological metagenomes</taxon>
    </lineage>
</organism>
<dbReference type="InterPro" id="IPR030960">
    <property type="entry name" value="DHQS/DOIS_N"/>
</dbReference>
<dbReference type="InterPro" id="IPR016037">
    <property type="entry name" value="DHQ_synth_AroB"/>
</dbReference>
<dbReference type="PANTHER" id="PTHR43622:SF7">
    <property type="entry name" value="3-DEHYDROQUINATE SYNTHASE, CHLOROPLASTIC"/>
    <property type="match status" value="1"/>
</dbReference>
<dbReference type="Pfam" id="PF24621">
    <property type="entry name" value="DHQS_C"/>
    <property type="match status" value="1"/>
</dbReference>
<keyword evidence="18" id="KW-0170">Cobalt</keyword>
<accession>A0A6J7ETT3</accession>
<comment type="cofactor">
    <cofactor evidence="3">
        <name>Co(2+)</name>
        <dbReference type="ChEBI" id="CHEBI:48828"/>
    </cofactor>
</comment>
<evidence type="ECO:0000256" key="7">
    <source>
        <dbReference type="ARBA" id="ARBA00005412"/>
    </source>
</evidence>
<dbReference type="CDD" id="cd08195">
    <property type="entry name" value="DHQS"/>
    <property type="match status" value="1"/>
</dbReference>
<evidence type="ECO:0000256" key="13">
    <source>
        <dbReference type="ARBA" id="ARBA00022741"/>
    </source>
</evidence>
<feature type="domain" description="3-dehydroquinate synthase C-terminal" evidence="20">
    <location>
        <begin position="173"/>
        <end position="319"/>
    </location>
</feature>
<evidence type="ECO:0000256" key="5">
    <source>
        <dbReference type="ARBA" id="ARBA00004496"/>
    </source>
</evidence>
<keyword evidence="16" id="KW-0057">Aromatic amino acid biosynthesis</keyword>
<dbReference type="InterPro" id="IPR056179">
    <property type="entry name" value="DHQS_C"/>
</dbReference>
<dbReference type="PANTHER" id="PTHR43622">
    <property type="entry name" value="3-DEHYDROQUINATE SYNTHASE"/>
    <property type="match status" value="1"/>
</dbReference>
<evidence type="ECO:0000259" key="19">
    <source>
        <dbReference type="Pfam" id="PF01761"/>
    </source>
</evidence>
<keyword evidence="13" id="KW-0547">Nucleotide-binding</keyword>
<dbReference type="NCBIfam" id="TIGR01357">
    <property type="entry name" value="aroB"/>
    <property type="match status" value="1"/>
</dbReference>
<evidence type="ECO:0000256" key="9">
    <source>
        <dbReference type="ARBA" id="ARBA00017684"/>
    </source>
</evidence>
<dbReference type="EMBL" id="CAFBLZ010000031">
    <property type="protein sequence ID" value="CAB4884714.1"/>
    <property type="molecule type" value="Genomic_DNA"/>
</dbReference>
<keyword evidence="10" id="KW-0963">Cytoplasm</keyword>
<dbReference type="GO" id="GO:0000166">
    <property type="term" value="F:nucleotide binding"/>
    <property type="evidence" value="ECO:0007669"/>
    <property type="project" value="UniProtKB-KW"/>
</dbReference>
<evidence type="ECO:0000256" key="6">
    <source>
        <dbReference type="ARBA" id="ARBA00004661"/>
    </source>
</evidence>
<evidence type="ECO:0000259" key="20">
    <source>
        <dbReference type="Pfam" id="PF24621"/>
    </source>
</evidence>
<dbReference type="FunFam" id="3.40.50.1970:FF:000007">
    <property type="entry name" value="Pentafunctional AROM polypeptide"/>
    <property type="match status" value="1"/>
</dbReference>
<evidence type="ECO:0000256" key="2">
    <source>
        <dbReference type="ARBA" id="ARBA00001911"/>
    </source>
</evidence>
<dbReference type="SUPFAM" id="SSF56796">
    <property type="entry name" value="Dehydroquinate synthase-like"/>
    <property type="match status" value="1"/>
</dbReference>
<evidence type="ECO:0000256" key="12">
    <source>
        <dbReference type="ARBA" id="ARBA00022723"/>
    </source>
</evidence>
<dbReference type="Gene3D" id="1.20.1090.10">
    <property type="entry name" value="Dehydroquinate synthase-like - alpha domain"/>
    <property type="match status" value="1"/>
</dbReference>
<evidence type="ECO:0000256" key="4">
    <source>
        <dbReference type="ARBA" id="ARBA00001947"/>
    </source>
</evidence>
<dbReference type="GO" id="GO:0046872">
    <property type="term" value="F:metal ion binding"/>
    <property type="evidence" value="ECO:0007669"/>
    <property type="project" value="UniProtKB-KW"/>
</dbReference>
<dbReference type="InterPro" id="IPR050071">
    <property type="entry name" value="Dehydroquinate_synthase"/>
</dbReference>
<evidence type="ECO:0000256" key="17">
    <source>
        <dbReference type="ARBA" id="ARBA00023239"/>
    </source>
</evidence>
<feature type="domain" description="3-dehydroquinate synthase N-terminal" evidence="19">
    <location>
        <begin position="59"/>
        <end position="171"/>
    </location>
</feature>
<protein>
    <recommendedName>
        <fullName evidence="9">3-dehydroquinate synthase</fullName>
        <ecNumber evidence="8">4.2.3.4</ecNumber>
    </recommendedName>
</protein>
<comment type="catalytic activity">
    <reaction evidence="1">
        <text>7-phospho-2-dehydro-3-deoxy-D-arabino-heptonate = 3-dehydroquinate + phosphate</text>
        <dbReference type="Rhea" id="RHEA:21968"/>
        <dbReference type="ChEBI" id="CHEBI:32364"/>
        <dbReference type="ChEBI" id="CHEBI:43474"/>
        <dbReference type="ChEBI" id="CHEBI:58394"/>
        <dbReference type="EC" id="4.2.3.4"/>
    </reaction>
</comment>
<keyword evidence="14" id="KW-0862">Zinc</keyword>
<dbReference type="HAMAP" id="MF_00110">
    <property type="entry name" value="DHQ_synthase"/>
    <property type="match status" value="1"/>
</dbReference>
<keyword evidence="12" id="KW-0479">Metal-binding</keyword>
<comment type="similarity">
    <text evidence="7">Belongs to the sugar phosphate cyclases superfamily. Dehydroquinate synthase family.</text>
</comment>
<reference evidence="21" key="1">
    <citation type="submission" date="2020-05" db="EMBL/GenBank/DDBJ databases">
        <authorList>
            <person name="Chiriac C."/>
            <person name="Salcher M."/>
            <person name="Ghai R."/>
            <person name="Kavagutti S V."/>
        </authorList>
    </citation>
    <scope>NUCLEOTIDE SEQUENCE</scope>
</reference>